<dbReference type="InterPro" id="IPR015943">
    <property type="entry name" value="WD40/YVTN_repeat-like_dom_sf"/>
</dbReference>
<sequence>MIMRKLAAVSVAVLAALGGLSPAAQAVDSHWAGAPVVVTDQASRRVLVLDSGVSKWDARSVRWSFSPDKDPRYADLNPAKSWTNVSDAKERWLWGRTYLLTTTSAGFAAVVRYPSGEPYWAAYTGPTNLHSIELLPDGNVAVTASTAGFVRLYAASQGVRSTKYAEVKLKGGHGLQWDPFRRVLWALGDDELLALRIGGSRAVPELTVADRIALPSQGGHDLTQVVWNPDRLWVTTNSQVYQFSKAQKKFLQDYPSEINRGGVKSIGEEPLTGQVLSAAPEPGHPCTWCSTKVQTYRPAGEYTLDGGGIYKARWWWPSIVF</sequence>
<feature type="chain" id="PRO_5020698790" description="WD40 repeat protein" evidence="1">
    <location>
        <begin position="27"/>
        <end position="321"/>
    </location>
</feature>
<comment type="caution">
    <text evidence="2">The sequence shown here is derived from an EMBL/GenBank/DDBJ whole genome shotgun (WGS) entry which is preliminary data.</text>
</comment>
<gene>
    <name evidence="2" type="ORF">EV192_109226</name>
</gene>
<protein>
    <recommendedName>
        <fullName evidence="4">WD40 repeat protein</fullName>
    </recommendedName>
</protein>
<evidence type="ECO:0000313" key="3">
    <source>
        <dbReference type="Proteomes" id="UP000295680"/>
    </source>
</evidence>
<organism evidence="2 3">
    <name type="scientific">Actinocrispum wychmicini</name>
    <dbReference type="NCBI Taxonomy" id="1213861"/>
    <lineage>
        <taxon>Bacteria</taxon>
        <taxon>Bacillati</taxon>
        <taxon>Actinomycetota</taxon>
        <taxon>Actinomycetes</taxon>
        <taxon>Pseudonocardiales</taxon>
        <taxon>Pseudonocardiaceae</taxon>
        <taxon>Actinocrispum</taxon>
    </lineage>
</organism>
<proteinExistence type="predicted"/>
<reference evidence="2 3" key="1">
    <citation type="submission" date="2019-03" db="EMBL/GenBank/DDBJ databases">
        <title>Genomic Encyclopedia of Type Strains, Phase IV (KMG-IV): sequencing the most valuable type-strain genomes for metagenomic binning, comparative biology and taxonomic classification.</title>
        <authorList>
            <person name="Goeker M."/>
        </authorList>
    </citation>
    <scope>NUCLEOTIDE SEQUENCE [LARGE SCALE GENOMIC DNA]</scope>
    <source>
        <strain evidence="2 3">DSM 45934</strain>
    </source>
</reference>
<accession>A0A4R2JBV2</accession>
<name>A0A4R2JBV2_9PSEU</name>
<dbReference type="AlphaFoldDB" id="A0A4R2JBV2"/>
<feature type="signal peptide" evidence="1">
    <location>
        <begin position="1"/>
        <end position="26"/>
    </location>
</feature>
<evidence type="ECO:0008006" key="4">
    <source>
        <dbReference type="Google" id="ProtNLM"/>
    </source>
</evidence>
<dbReference type="EMBL" id="SLWS01000009">
    <property type="protein sequence ID" value="TCO54246.1"/>
    <property type="molecule type" value="Genomic_DNA"/>
</dbReference>
<keyword evidence="1" id="KW-0732">Signal</keyword>
<evidence type="ECO:0000313" key="2">
    <source>
        <dbReference type="EMBL" id="TCO54246.1"/>
    </source>
</evidence>
<dbReference type="SUPFAM" id="SSF101898">
    <property type="entry name" value="NHL repeat"/>
    <property type="match status" value="1"/>
</dbReference>
<keyword evidence="3" id="KW-1185">Reference proteome</keyword>
<dbReference type="Proteomes" id="UP000295680">
    <property type="component" value="Unassembled WGS sequence"/>
</dbReference>
<dbReference type="Gene3D" id="2.130.10.10">
    <property type="entry name" value="YVTN repeat-like/Quinoprotein amine dehydrogenase"/>
    <property type="match status" value="1"/>
</dbReference>
<dbReference type="RefSeq" id="WP_132123230.1">
    <property type="nucleotide sequence ID" value="NZ_SLWS01000009.1"/>
</dbReference>
<dbReference type="OrthoDB" id="1007317at2"/>
<evidence type="ECO:0000256" key="1">
    <source>
        <dbReference type="SAM" id="SignalP"/>
    </source>
</evidence>
<dbReference type="Pfam" id="PF20138">
    <property type="entry name" value="DUF6528"/>
    <property type="match status" value="1"/>
</dbReference>
<dbReference type="InterPro" id="IPR045383">
    <property type="entry name" value="DUF6528"/>
</dbReference>